<feature type="region of interest" description="Disordered" evidence="1">
    <location>
        <begin position="534"/>
        <end position="582"/>
    </location>
</feature>
<sequence length="1050" mass="114845">MERGDFDHTPAPSGRPSLSLLRSDEDGASPPSTSSATRTAGVRHHLLKTSASGPTIVDRDIPDPPALNQSLAASDAVPVAQVPTAELENKAYAPPRQSSAFSIASCPARGCERMAMSPVTPLSNRAALNRSPAHQEESPFRSHHPSHAKSAEFDGNGHSTTASRSAAPSTPRAHLQSSDNDTRVGEVRAQDAASSNGCRAVDVRLAVPDHYGHSHVSKIRPALEHYPIHHPVTFGDLHGPDIRVSHNKVGPFDPALECIIDSEHDEDRFVSESSTAVSLSGMRNYQRRESRTRSSHANSEAIGSSVGHVCHGNISKVQAAVDSLDVGLFDEEYLPPAIDSFAPGHSLEFSVSKVRPYLPSPDRANKVTQRPAYGSKVKPMAGSNPNRPGQPSRRDSAESIETPSPVRHDAMRFPVAKVKPCVDDSLNAVGPHEGHHHIQKAQRFTDGQPPSAFHSQAILDQCRRCQTPTRFGVHDSDETSKGSNAHLEQTNPSEQQPPGKHSISRCEEYPTYAGPKPHTIDMCQHLPPCSGQTQLGPDEVQSQDITPRPCQAGIKGNQAAGRIRSPDVTSSESSSNTPTQSEGFRVAEVYGVPHFRQEMETPIHFRKSQTPKPTQDFIHAPIPVSKVRPSFQDHSFSEHEGHSSVSKVKVAENGSLSASFRSDRFFDIECDSSQHGGSIDQSEASNGSGRNQSLGSVLDYRRTAQWLRDVLKHPETYTTRFTERPGKKSKDAKQASPEQRRRSESVLSSVLSARHRMSTRSAKSDSKFDGYGFKRAVSDLERLLNEALAIASQVADQPETHPRQRYNQPSISLHSHCHSLTSGSDEYSGSGDLTSPSAHESADDEEEIELDEVANPKRPACRHAATYSGLPRRPRLNEIIQSYSGNGEEIKKGAFVGNADEPRPTQTMPKVSFDIPHRTSSRNMVRYDVATTEGGQARASATMEGTQRRVQHDDVPRYPKEIVLQLSPEHKIRHDHGRTMRPNGAAGQHRAHGARRDQDEGEELPDRDIAGRPMHTEHGISLRRRSHVSLRGASGFSLAKSRKRQATARD</sequence>
<feature type="compositionally biased region" description="Basic and acidic residues" evidence="1">
    <location>
        <begin position="717"/>
        <end position="744"/>
    </location>
</feature>
<feature type="region of interest" description="Disordered" evidence="1">
    <location>
        <begin position="128"/>
        <end position="197"/>
    </location>
</feature>
<evidence type="ECO:0000313" key="2">
    <source>
        <dbReference type="EMBL" id="PNY21669.1"/>
    </source>
</evidence>
<gene>
    <name evidence="2" type="ORF">TCAP_07229</name>
</gene>
<evidence type="ECO:0000313" key="3">
    <source>
        <dbReference type="Proteomes" id="UP000236621"/>
    </source>
</evidence>
<feature type="compositionally biased region" description="Low complexity" evidence="1">
    <location>
        <begin position="566"/>
        <end position="581"/>
    </location>
</feature>
<feature type="compositionally biased region" description="Polar residues" evidence="1">
    <location>
        <begin position="534"/>
        <end position="545"/>
    </location>
</feature>
<feature type="compositionally biased region" description="Basic residues" evidence="1">
    <location>
        <begin position="1040"/>
        <end position="1050"/>
    </location>
</feature>
<feature type="compositionally biased region" description="Polar residues" evidence="1">
    <location>
        <begin position="481"/>
        <end position="496"/>
    </location>
</feature>
<dbReference type="AlphaFoldDB" id="A0A2K3Q2G6"/>
<feature type="compositionally biased region" description="Acidic residues" evidence="1">
    <location>
        <begin position="842"/>
        <end position="852"/>
    </location>
</feature>
<keyword evidence="3" id="KW-1185">Reference proteome</keyword>
<feature type="compositionally biased region" description="Low complexity" evidence="1">
    <location>
        <begin position="28"/>
        <end position="37"/>
    </location>
</feature>
<protein>
    <submittedName>
        <fullName evidence="2">Uncharacterized protein</fullName>
    </submittedName>
</protein>
<feature type="region of interest" description="Disordered" evidence="1">
    <location>
        <begin position="280"/>
        <end position="300"/>
    </location>
</feature>
<feature type="compositionally biased region" description="Basic and acidic residues" evidence="1">
    <location>
        <begin position="180"/>
        <end position="189"/>
    </location>
</feature>
<proteinExistence type="predicted"/>
<name>A0A2K3Q2G6_9HYPO</name>
<feature type="compositionally biased region" description="Polar residues" evidence="1">
    <location>
        <begin position="814"/>
        <end position="838"/>
    </location>
</feature>
<feature type="region of interest" description="Disordered" evidence="1">
    <location>
        <begin position="973"/>
        <end position="1050"/>
    </location>
</feature>
<reference evidence="2 3" key="1">
    <citation type="submission" date="2017-08" db="EMBL/GenBank/DDBJ databases">
        <title>Harnessing the power of phylogenomics to disentangle the directionality and signatures of interkingdom host jumping in the parasitic fungal genus Tolypocladium.</title>
        <authorList>
            <person name="Quandt C.A."/>
            <person name="Patterson W."/>
            <person name="Spatafora J.W."/>
        </authorList>
    </citation>
    <scope>NUCLEOTIDE SEQUENCE [LARGE SCALE GENOMIC DNA]</scope>
    <source>
        <strain evidence="2 3">CBS 113982</strain>
    </source>
</reference>
<feature type="compositionally biased region" description="Low complexity" evidence="1">
    <location>
        <begin position="159"/>
        <end position="173"/>
    </location>
</feature>
<organism evidence="2 3">
    <name type="scientific">Tolypocladium capitatum</name>
    <dbReference type="NCBI Taxonomy" id="45235"/>
    <lineage>
        <taxon>Eukaryota</taxon>
        <taxon>Fungi</taxon>
        <taxon>Dikarya</taxon>
        <taxon>Ascomycota</taxon>
        <taxon>Pezizomycotina</taxon>
        <taxon>Sordariomycetes</taxon>
        <taxon>Hypocreomycetidae</taxon>
        <taxon>Hypocreales</taxon>
        <taxon>Ophiocordycipitaceae</taxon>
        <taxon>Tolypocladium</taxon>
    </lineage>
</organism>
<feature type="region of interest" description="Disordered" evidence="1">
    <location>
        <begin position="1"/>
        <end position="69"/>
    </location>
</feature>
<feature type="region of interest" description="Disordered" evidence="1">
    <location>
        <begin position="470"/>
        <end position="519"/>
    </location>
</feature>
<evidence type="ECO:0000256" key="1">
    <source>
        <dbReference type="SAM" id="MobiDB-lite"/>
    </source>
</evidence>
<dbReference type="Proteomes" id="UP000236621">
    <property type="component" value="Unassembled WGS sequence"/>
</dbReference>
<comment type="caution">
    <text evidence="2">The sequence shown here is derived from an EMBL/GenBank/DDBJ whole genome shotgun (WGS) entry which is preliminary data.</text>
</comment>
<feature type="region of interest" description="Disordered" evidence="1">
    <location>
        <begin position="357"/>
        <end position="411"/>
    </location>
</feature>
<feature type="compositionally biased region" description="Low complexity" evidence="1">
    <location>
        <begin position="12"/>
        <end position="21"/>
    </location>
</feature>
<dbReference type="EMBL" id="NRSZ01001234">
    <property type="protein sequence ID" value="PNY21669.1"/>
    <property type="molecule type" value="Genomic_DNA"/>
</dbReference>
<dbReference type="OrthoDB" id="4923199at2759"/>
<feature type="region of interest" description="Disordered" evidence="1">
    <location>
        <begin position="814"/>
        <end position="867"/>
    </location>
</feature>
<dbReference type="STRING" id="45235.A0A2K3Q2G6"/>
<feature type="region of interest" description="Disordered" evidence="1">
    <location>
        <begin position="717"/>
        <end position="768"/>
    </location>
</feature>
<feature type="compositionally biased region" description="Basic and acidic residues" evidence="1">
    <location>
        <begin position="994"/>
        <end position="1020"/>
    </location>
</feature>
<accession>A0A2K3Q2G6</accession>
<feature type="region of interest" description="Disordered" evidence="1">
    <location>
        <begin position="431"/>
        <end position="452"/>
    </location>
</feature>
<feature type="region of interest" description="Disordered" evidence="1">
    <location>
        <begin position="674"/>
        <end position="693"/>
    </location>
</feature>